<evidence type="ECO:0000313" key="1">
    <source>
        <dbReference type="EMBL" id="RDY09867.1"/>
    </source>
</evidence>
<reference evidence="1" key="1">
    <citation type="submission" date="2018-05" db="EMBL/GenBank/DDBJ databases">
        <title>Draft genome of Mucuna pruriens seed.</title>
        <authorList>
            <person name="Nnadi N.E."/>
            <person name="Vos R."/>
            <person name="Hasami M.H."/>
            <person name="Devisetty U.K."/>
            <person name="Aguiy J.C."/>
        </authorList>
    </citation>
    <scope>NUCLEOTIDE SEQUENCE [LARGE SCALE GENOMIC DNA]</scope>
    <source>
        <strain evidence="1">JCA_2017</strain>
    </source>
</reference>
<gene>
    <name evidence="1" type="ORF">CR513_05705</name>
</gene>
<proteinExistence type="predicted"/>
<feature type="non-terminal residue" evidence="1">
    <location>
        <position position="1"/>
    </location>
</feature>
<evidence type="ECO:0000313" key="2">
    <source>
        <dbReference type="Proteomes" id="UP000257109"/>
    </source>
</evidence>
<accession>A0A371I4A6</accession>
<name>A0A371I4A6_MUCPR</name>
<protein>
    <submittedName>
        <fullName evidence="1">Uncharacterized protein</fullName>
    </submittedName>
</protein>
<sequence>LEKSVQIYSNPLLVYDSTNNMLLSPNGFQLQYMESCRIRSSGKEEQGGIRGRFYSQTQTPLIVTFSFTRHVTLFWSAAIETHLSKYGMMLKFNSKVKNQSFFC</sequence>
<organism evidence="1 2">
    <name type="scientific">Mucuna pruriens</name>
    <name type="common">Velvet bean</name>
    <name type="synonym">Dolichos pruriens</name>
    <dbReference type="NCBI Taxonomy" id="157652"/>
    <lineage>
        <taxon>Eukaryota</taxon>
        <taxon>Viridiplantae</taxon>
        <taxon>Streptophyta</taxon>
        <taxon>Embryophyta</taxon>
        <taxon>Tracheophyta</taxon>
        <taxon>Spermatophyta</taxon>
        <taxon>Magnoliopsida</taxon>
        <taxon>eudicotyledons</taxon>
        <taxon>Gunneridae</taxon>
        <taxon>Pentapetalae</taxon>
        <taxon>rosids</taxon>
        <taxon>fabids</taxon>
        <taxon>Fabales</taxon>
        <taxon>Fabaceae</taxon>
        <taxon>Papilionoideae</taxon>
        <taxon>50 kb inversion clade</taxon>
        <taxon>NPAAA clade</taxon>
        <taxon>indigoferoid/millettioid clade</taxon>
        <taxon>Phaseoleae</taxon>
        <taxon>Mucuna</taxon>
    </lineage>
</organism>
<dbReference type="EMBL" id="QJKJ01000954">
    <property type="protein sequence ID" value="RDY09867.1"/>
    <property type="molecule type" value="Genomic_DNA"/>
</dbReference>
<dbReference type="AlphaFoldDB" id="A0A371I4A6"/>
<comment type="caution">
    <text evidence="1">The sequence shown here is derived from an EMBL/GenBank/DDBJ whole genome shotgun (WGS) entry which is preliminary data.</text>
</comment>
<keyword evidence="2" id="KW-1185">Reference proteome</keyword>
<dbReference type="Proteomes" id="UP000257109">
    <property type="component" value="Unassembled WGS sequence"/>
</dbReference>